<evidence type="ECO:0000259" key="1">
    <source>
        <dbReference type="Pfam" id="PF00534"/>
    </source>
</evidence>
<gene>
    <name evidence="2" type="ORF">JBL43_10050</name>
</gene>
<proteinExistence type="predicted"/>
<dbReference type="Proteomes" id="UP000623301">
    <property type="component" value="Unassembled WGS sequence"/>
</dbReference>
<dbReference type="SUPFAM" id="SSF53756">
    <property type="entry name" value="UDP-Glycosyltransferase/glycogen phosphorylase"/>
    <property type="match status" value="1"/>
</dbReference>
<keyword evidence="3" id="KW-1185">Reference proteome</keyword>
<dbReference type="RefSeq" id="WP_198841311.1">
    <property type="nucleotide sequence ID" value="NZ_JAEHFJ010000004.1"/>
</dbReference>
<comment type="caution">
    <text evidence="2">The sequence shown here is derived from an EMBL/GenBank/DDBJ whole genome shotgun (WGS) entry which is preliminary data.</text>
</comment>
<dbReference type="Pfam" id="PF00534">
    <property type="entry name" value="Glycos_transf_1"/>
    <property type="match status" value="1"/>
</dbReference>
<feature type="domain" description="Glycosyl transferase family 1" evidence="1">
    <location>
        <begin position="176"/>
        <end position="336"/>
    </location>
</feature>
<organism evidence="2 3">
    <name type="scientific">Aureibaculum flavum</name>
    <dbReference type="NCBI Taxonomy" id="2795986"/>
    <lineage>
        <taxon>Bacteria</taxon>
        <taxon>Pseudomonadati</taxon>
        <taxon>Bacteroidota</taxon>
        <taxon>Flavobacteriia</taxon>
        <taxon>Flavobacteriales</taxon>
        <taxon>Flavobacteriaceae</taxon>
        <taxon>Aureibaculum</taxon>
    </lineage>
</organism>
<accession>A0ABS0WRG7</accession>
<dbReference type="Gene3D" id="3.40.50.2000">
    <property type="entry name" value="Glycogen Phosphorylase B"/>
    <property type="match status" value="1"/>
</dbReference>
<reference evidence="2 3" key="1">
    <citation type="submission" date="2020-12" db="EMBL/GenBank/DDBJ databases">
        <title>Aureibaculum luteum sp. nov. and Aureibaculum flavum sp. nov., novel members of the family Flavobacteriaceae isolated from Antarctic intertidal sediments.</title>
        <authorList>
            <person name="He X."/>
            <person name="Zhang X."/>
        </authorList>
    </citation>
    <scope>NUCLEOTIDE SEQUENCE [LARGE SCALE GENOMIC DNA]</scope>
    <source>
        <strain evidence="2 3">A20</strain>
    </source>
</reference>
<sequence>MKEKVKILFPLMRDFKTIPPTIAIINYLAVLGYKIEIFTYHTEVRFKQKNVKVITCSKNQYPVGSILKRLIAKLFFHFKFYSYFFKNNSRLKFIWLGAWDVFGLNIFKGNSKIIYHYHELEESKYKNCRKADYLVVPEENRGWITYFQANLKRLPFILPNIPYYDDYQVVIDTEVQELKKDNQVIIMYSGLLDIKKRNLKELVSSLNFLPQKFVLVVIPSFNVNSTDEEELKNHIEQLNLKERVYFLKSRVPPQHLNSMSTADIGVGFYSPTSLNNVYAAPNRLYEFVNNETPVILPNFPSFKSLSKEYPFAVNVADPSSPKDISDVIMSISKNNDFMELSICKFKKEQGNYQYFANQIVEKIIES</sequence>
<evidence type="ECO:0000313" key="3">
    <source>
        <dbReference type="Proteomes" id="UP000623301"/>
    </source>
</evidence>
<dbReference type="EMBL" id="JAEHFJ010000004">
    <property type="protein sequence ID" value="MBJ2174579.1"/>
    <property type="molecule type" value="Genomic_DNA"/>
</dbReference>
<dbReference type="InterPro" id="IPR001296">
    <property type="entry name" value="Glyco_trans_1"/>
</dbReference>
<protein>
    <recommendedName>
        <fullName evidence="1">Glycosyl transferase family 1 domain-containing protein</fullName>
    </recommendedName>
</protein>
<name>A0ABS0WRG7_9FLAO</name>
<evidence type="ECO:0000313" key="2">
    <source>
        <dbReference type="EMBL" id="MBJ2174579.1"/>
    </source>
</evidence>